<sequence length="188" mass="20118">MSPVIPEPPGTNPLLWLGIRIAERVTGRRMVPARLLAWSPRTALGAGALEATAAHRIPGLNPRVLKIARITASLTANCAFCIDMNAHGHREVGLSDEDVYALRDGTEDGRTGFSPAEHLVIAYARGLSASPVAVDEDLLGRMAEAFDERQLVVLASTIASVHYWARFNQGLGVTPAGFGEHCLLPPAH</sequence>
<dbReference type="RefSeq" id="WP_217633941.1">
    <property type="nucleotide sequence ID" value="NZ_FMYF01000001.1"/>
</dbReference>
<evidence type="ECO:0000313" key="2">
    <source>
        <dbReference type="EMBL" id="SDB79763.1"/>
    </source>
</evidence>
<dbReference type="PANTHER" id="PTHR34846:SF10">
    <property type="entry name" value="CYTOPLASMIC PROTEIN"/>
    <property type="match status" value="1"/>
</dbReference>
<dbReference type="Pfam" id="PF02627">
    <property type="entry name" value="CMD"/>
    <property type="match status" value="1"/>
</dbReference>
<reference evidence="2 3" key="1">
    <citation type="submission" date="2016-06" db="EMBL/GenBank/DDBJ databases">
        <authorList>
            <person name="Olsen C.W."/>
            <person name="Carey S."/>
            <person name="Hinshaw L."/>
            <person name="Karasin A.I."/>
        </authorList>
    </citation>
    <scope>NUCLEOTIDE SEQUENCE [LARGE SCALE GENOMIC DNA]</scope>
    <source>
        <strain evidence="2 3">LZ-22</strain>
    </source>
</reference>
<dbReference type="EMBL" id="FMYF01000001">
    <property type="protein sequence ID" value="SDB79763.1"/>
    <property type="molecule type" value="Genomic_DNA"/>
</dbReference>
<dbReference type="SUPFAM" id="SSF69118">
    <property type="entry name" value="AhpD-like"/>
    <property type="match status" value="1"/>
</dbReference>
<dbReference type="STRING" id="1577474.GA0111570_10132"/>
<dbReference type="InterPro" id="IPR003779">
    <property type="entry name" value="CMD-like"/>
</dbReference>
<evidence type="ECO:0000259" key="1">
    <source>
        <dbReference type="Pfam" id="PF02627"/>
    </source>
</evidence>
<organism evidence="2 3">
    <name type="scientific">Raineyella antarctica</name>
    <dbReference type="NCBI Taxonomy" id="1577474"/>
    <lineage>
        <taxon>Bacteria</taxon>
        <taxon>Bacillati</taxon>
        <taxon>Actinomycetota</taxon>
        <taxon>Actinomycetes</taxon>
        <taxon>Propionibacteriales</taxon>
        <taxon>Propionibacteriaceae</taxon>
        <taxon>Raineyella</taxon>
    </lineage>
</organism>
<dbReference type="AlphaFoldDB" id="A0A1G6GD45"/>
<protein>
    <submittedName>
        <fullName evidence="2">Alkylhydroperoxidase family enzyme, contains CxxC motif</fullName>
    </submittedName>
</protein>
<feature type="domain" description="Carboxymuconolactone decarboxylase-like" evidence="1">
    <location>
        <begin position="56"/>
        <end position="104"/>
    </location>
</feature>
<dbReference type="InterPro" id="IPR029032">
    <property type="entry name" value="AhpD-like"/>
</dbReference>
<dbReference type="GO" id="GO:0051920">
    <property type="term" value="F:peroxiredoxin activity"/>
    <property type="evidence" value="ECO:0007669"/>
    <property type="project" value="InterPro"/>
</dbReference>
<evidence type="ECO:0000313" key="3">
    <source>
        <dbReference type="Proteomes" id="UP000199086"/>
    </source>
</evidence>
<proteinExistence type="predicted"/>
<gene>
    <name evidence="2" type="ORF">GA0111570_10132</name>
</gene>
<keyword evidence="2" id="KW-0575">Peroxidase</keyword>
<dbReference type="Proteomes" id="UP000199086">
    <property type="component" value="Unassembled WGS sequence"/>
</dbReference>
<name>A0A1G6GD45_9ACTN</name>
<keyword evidence="3" id="KW-1185">Reference proteome</keyword>
<dbReference type="Gene3D" id="1.20.1290.10">
    <property type="entry name" value="AhpD-like"/>
    <property type="match status" value="1"/>
</dbReference>
<keyword evidence="2" id="KW-0560">Oxidoreductase</keyword>
<accession>A0A1G6GD45</accession>
<dbReference type="PANTHER" id="PTHR34846">
    <property type="entry name" value="4-CARBOXYMUCONOLACTONE DECARBOXYLASE FAMILY PROTEIN (AFU_ORTHOLOGUE AFUA_6G11590)"/>
    <property type="match status" value="1"/>
</dbReference>